<dbReference type="GO" id="GO:0005768">
    <property type="term" value="C:endosome"/>
    <property type="evidence" value="ECO:0007669"/>
    <property type="project" value="UniProtKB-SubCell"/>
</dbReference>
<dbReference type="PROSITE" id="PS50178">
    <property type="entry name" value="ZF_FYVE"/>
    <property type="match status" value="1"/>
</dbReference>
<feature type="domain" description="RING-type" evidence="19">
    <location>
        <begin position="564"/>
        <end position="606"/>
    </location>
</feature>
<comment type="catalytic activity">
    <reaction evidence="1">
        <text>S-ubiquitinyl-[E2 ubiquitin-conjugating enzyme]-L-cysteine + [acceptor protein]-L-lysine = [E2 ubiquitin-conjugating enzyme]-L-cysteine + N(6)-ubiquitinyl-[acceptor protein]-L-lysine.</text>
        <dbReference type="EC" id="2.3.2.27"/>
    </reaction>
</comment>
<evidence type="ECO:0000256" key="18">
    <source>
        <dbReference type="SAM" id="MobiDB-lite"/>
    </source>
</evidence>
<dbReference type="GO" id="GO:0016020">
    <property type="term" value="C:membrane"/>
    <property type="evidence" value="ECO:0007669"/>
    <property type="project" value="UniProtKB-SubCell"/>
</dbReference>
<evidence type="ECO:0000256" key="7">
    <source>
        <dbReference type="ARBA" id="ARBA00022679"/>
    </source>
</evidence>
<comment type="caution">
    <text evidence="21">The sequence shown here is derived from an EMBL/GenBank/DDBJ whole genome shotgun (WGS) entry which is preliminary data.</text>
</comment>
<dbReference type="CDD" id="cd16489">
    <property type="entry name" value="mRING-CH-C4HC2H_ZNRF"/>
    <property type="match status" value="1"/>
</dbReference>
<keyword evidence="16" id="KW-0449">Lipoprotein</keyword>
<comment type="subcellular location">
    <subcellularLocation>
        <location evidence="3">Endosome</location>
    </subcellularLocation>
    <subcellularLocation>
        <location evidence="4">Lysosome</location>
    </subcellularLocation>
    <subcellularLocation>
        <location evidence="2">Membrane</location>
        <topology evidence="2">Peripheral membrane protein</topology>
    </subcellularLocation>
</comment>
<evidence type="ECO:0000256" key="12">
    <source>
        <dbReference type="ARBA" id="ARBA00022786"/>
    </source>
</evidence>
<proteinExistence type="predicted"/>
<feature type="region of interest" description="Disordered" evidence="18">
    <location>
        <begin position="59"/>
        <end position="89"/>
    </location>
</feature>
<keyword evidence="10" id="KW-0967">Endosome</keyword>
<keyword evidence="15" id="KW-0458">Lysosome</keyword>
<dbReference type="PANTHER" id="PTHR46661:SF4">
    <property type="entry name" value="RING-TYPE DOMAIN-CONTAINING PROTEIN"/>
    <property type="match status" value="1"/>
</dbReference>
<evidence type="ECO:0000313" key="22">
    <source>
        <dbReference type="Proteomes" id="UP000285405"/>
    </source>
</evidence>
<feature type="region of interest" description="Disordered" evidence="18">
    <location>
        <begin position="14"/>
        <end position="43"/>
    </location>
</feature>
<dbReference type="Pfam" id="PF13639">
    <property type="entry name" value="zf-RING_2"/>
    <property type="match status" value="1"/>
</dbReference>
<gene>
    <name evidence="21" type="ORF">GcC1_107010</name>
</gene>
<dbReference type="InterPro" id="IPR001841">
    <property type="entry name" value="Znf_RING"/>
</dbReference>
<keyword evidence="7" id="KW-0808">Transferase</keyword>
<feature type="compositionally biased region" description="Polar residues" evidence="18">
    <location>
        <begin position="365"/>
        <end position="376"/>
    </location>
</feature>
<evidence type="ECO:0000256" key="8">
    <source>
        <dbReference type="ARBA" id="ARBA00022707"/>
    </source>
</evidence>
<dbReference type="Proteomes" id="UP000285405">
    <property type="component" value="Unassembled WGS sequence"/>
</dbReference>
<organism evidence="21 22">
    <name type="scientific">Golovinomyces cichoracearum</name>
    <dbReference type="NCBI Taxonomy" id="62708"/>
    <lineage>
        <taxon>Eukaryota</taxon>
        <taxon>Fungi</taxon>
        <taxon>Dikarya</taxon>
        <taxon>Ascomycota</taxon>
        <taxon>Pezizomycotina</taxon>
        <taxon>Leotiomycetes</taxon>
        <taxon>Erysiphales</taxon>
        <taxon>Erysiphaceae</taxon>
        <taxon>Golovinomyces</taxon>
    </lineage>
</organism>
<dbReference type="PROSITE" id="PS50089">
    <property type="entry name" value="ZF_RING_2"/>
    <property type="match status" value="1"/>
</dbReference>
<dbReference type="OrthoDB" id="660555at2759"/>
<keyword evidence="8" id="KW-0519">Myristate</keyword>
<evidence type="ECO:0000256" key="9">
    <source>
        <dbReference type="ARBA" id="ARBA00022723"/>
    </source>
</evidence>
<keyword evidence="13" id="KW-0862">Zinc</keyword>
<evidence type="ECO:0000259" key="19">
    <source>
        <dbReference type="PROSITE" id="PS50089"/>
    </source>
</evidence>
<keyword evidence="12" id="KW-0833">Ubl conjugation pathway</keyword>
<evidence type="ECO:0000256" key="2">
    <source>
        <dbReference type="ARBA" id="ARBA00004170"/>
    </source>
</evidence>
<evidence type="ECO:0000256" key="14">
    <source>
        <dbReference type="ARBA" id="ARBA00023136"/>
    </source>
</evidence>
<dbReference type="GO" id="GO:0008270">
    <property type="term" value="F:zinc ion binding"/>
    <property type="evidence" value="ECO:0007669"/>
    <property type="project" value="UniProtKB-KW"/>
</dbReference>
<dbReference type="InterPro" id="IPR000306">
    <property type="entry name" value="Znf_FYVE"/>
</dbReference>
<sequence>MRTTAIFIIMESHISRGSTSSREERPLPPIPAQEFQPTDASNHELSRLTALPLRHRISQQDFHVPRVQEETPEPARDVSESTSSSSVPVTDLSQNLRMFLCDPPNFYTNHYSNSLTYVSSNSNIPQQNIDSHNDRNETSASAGKVCPRGTTFPPLFRYSSGLVRPRTRSDTSVNAHSVSRHFPRLSSASVSLNQSETREVTLPRWQLDSEARFCPICKTRFNFFLRKHHCRKCGRVVCDSCSPYRIVLPHQYIVKPINHAETLTSHNERIHQSDHRSSSEDLGGGRQVRLCNPCVPNLNTMSNHIATGSGEQFGQKLNCSYSQSTYLRSHENRPRLVIRDSTEASDTVPRNSQVSSLQQEILRNRSNFTRASQSSLRAVHNGQREHGLETGSYESQPKSFDFGSFSQMNYCNSSSLPADAPIFQSPHSLLRSSQRERFLPQASTSSNSQISEEDECWVCHQDLPSKDNDNYEVLRAAHVNSCINLAIRMASGISINGDPAHILESRNELQDRIPNASSNSENQFFTASSHHSGYGANNNIKRRKRTGVFSYKATEKDCIDDAECIICLEEYEVGIEMGRLECFCRFHLKCIREWFEKIPGVCPVHQSGFYQ</sequence>
<evidence type="ECO:0000256" key="11">
    <source>
        <dbReference type="ARBA" id="ARBA00022771"/>
    </source>
</evidence>
<feature type="compositionally biased region" description="Basic and acidic residues" evidence="18">
    <location>
        <begin position="63"/>
        <end position="79"/>
    </location>
</feature>
<dbReference type="InterPro" id="IPR011011">
    <property type="entry name" value="Znf_FYVE_PHD"/>
</dbReference>
<feature type="domain" description="FYVE-type" evidence="20">
    <location>
        <begin position="208"/>
        <end position="299"/>
    </location>
</feature>
<protein>
    <recommendedName>
        <fullName evidence="6">RING-type E3 ubiquitin transferase</fullName>
        <ecNumber evidence="6">2.3.2.27</ecNumber>
    </recommendedName>
</protein>
<evidence type="ECO:0000256" key="6">
    <source>
        <dbReference type="ARBA" id="ARBA00012483"/>
    </source>
</evidence>
<evidence type="ECO:0000256" key="4">
    <source>
        <dbReference type="ARBA" id="ARBA00004371"/>
    </source>
</evidence>
<evidence type="ECO:0000256" key="13">
    <source>
        <dbReference type="ARBA" id="ARBA00022833"/>
    </source>
</evidence>
<evidence type="ECO:0000256" key="1">
    <source>
        <dbReference type="ARBA" id="ARBA00000900"/>
    </source>
</evidence>
<dbReference type="SMART" id="SM00064">
    <property type="entry name" value="FYVE"/>
    <property type="match status" value="1"/>
</dbReference>
<dbReference type="SUPFAM" id="SSF57903">
    <property type="entry name" value="FYVE/PHD zinc finger"/>
    <property type="match status" value="1"/>
</dbReference>
<dbReference type="GO" id="GO:0070936">
    <property type="term" value="P:protein K48-linked ubiquitination"/>
    <property type="evidence" value="ECO:0007669"/>
    <property type="project" value="TreeGrafter"/>
</dbReference>
<dbReference type="GO" id="GO:0061630">
    <property type="term" value="F:ubiquitin protein ligase activity"/>
    <property type="evidence" value="ECO:0007669"/>
    <property type="project" value="UniProtKB-EC"/>
</dbReference>
<feature type="region of interest" description="Disordered" evidence="18">
    <location>
        <begin position="365"/>
        <end position="395"/>
    </location>
</feature>
<dbReference type="InterPro" id="IPR051878">
    <property type="entry name" value="ZNRF_ubiq-protein_ligase"/>
</dbReference>
<evidence type="ECO:0000256" key="5">
    <source>
        <dbReference type="ARBA" id="ARBA00004906"/>
    </source>
</evidence>
<dbReference type="Pfam" id="PF01363">
    <property type="entry name" value="FYVE"/>
    <property type="match status" value="1"/>
</dbReference>
<evidence type="ECO:0000256" key="10">
    <source>
        <dbReference type="ARBA" id="ARBA00022753"/>
    </source>
</evidence>
<reference evidence="21 22" key="1">
    <citation type="journal article" date="2018" name="BMC Genomics">
        <title>Comparative genome analyses reveal sequence features reflecting distinct modes of host-adaptation between dicot and monocot powdery mildew.</title>
        <authorList>
            <person name="Wu Y."/>
            <person name="Ma X."/>
            <person name="Pan Z."/>
            <person name="Kale S.D."/>
            <person name="Song Y."/>
            <person name="King H."/>
            <person name="Zhang Q."/>
            <person name="Presley C."/>
            <person name="Deng X."/>
            <person name="Wei C.I."/>
            <person name="Xiao S."/>
        </authorList>
    </citation>
    <scope>NUCLEOTIDE SEQUENCE [LARGE SCALE GENOMIC DNA]</scope>
    <source>
        <strain evidence="21">UCSC1</strain>
    </source>
</reference>
<dbReference type="InterPro" id="IPR017455">
    <property type="entry name" value="Znf_FYVE-rel"/>
</dbReference>
<dbReference type="InterPro" id="IPR013083">
    <property type="entry name" value="Znf_RING/FYVE/PHD"/>
</dbReference>
<accession>A0A420I982</accession>
<dbReference type="Gene3D" id="3.30.40.10">
    <property type="entry name" value="Zinc/RING finger domain, C3HC4 (zinc finger)"/>
    <property type="match status" value="2"/>
</dbReference>
<dbReference type="AlphaFoldDB" id="A0A420I982"/>
<name>A0A420I982_9PEZI</name>
<dbReference type="GO" id="GO:0043161">
    <property type="term" value="P:proteasome-mediated ubiquitin-dependent protein catabolic process"/>
    <property type="evidence" value="ECO:0007669"/>
    <property type="project" value="TreeGrafter"/>
</dbReference>
<comment type="pathway">
    <text evidence="5">Protein modification; protein ubiquitination.</text>
</comment>
<evidence type="ECO:0000256" key="3">
    <source>
        <dbReference type="ARBA" id="ARBA00004177"/>
    </source>
</evidence>
<feature type="compositionally biased region" description="Low complexity" evidence="18">
    <location>
        <begin position="80"/>
        <end position="89"/>
    </location>
</feature>
<evidence type="ECO:0000256" key="16">
    <source>
        <dbReference type="ARBA" id="ARBA00023288"/>
    </source>
</evidence>
<dbReference type="SUPFAM" id="SSF57850">
    <property type="entry name" value="RING/U-box"/>
    <property type="match status" value="1"/>
</dbReference>
<dbReference type="EMBL" id="MCBR01010706">
    <property type="protein sequence ID" value="RKF71122.1"/>
    <property type="molecule type" value="Genomic_DNA"/>
</dbReference>
<keyword evidence="9" id="KW-0479">Metal-binding</keyword>
<evidence type="ECO:0000259" key="20">
    <source>
        <dbReference type="PROSITE" id="PS50178"/>
    </source>
</evidence>
<dbReference type="EC" id="2.3.2.27" evidence="6"/>
<dbReference type="PANTHER" id="PTHR46661">
    <property type="entry name" value="E3 UBIQUITIN-PROTEIN LIGASE ZNRF1-LIKE PROTEIN"/>
    <property type="match status" value="1"/>
</dbReference>
<evidence type="ECO:0000256" key="17">
    <source>
        <dbReference type="PROSITE-ProRule" id="PRU00175"/>
    </source>
</evidence>
<keyword evidence="11 17" id="KW-0863">Zinc-finger</keyword>
<evidence type="ECO:0000313" key="21">
    <source>
        <dbReference type="EMBL" id="RKF71122.1"/>
    </source>
</evidence>
<keyword evidence="14" id="KW-0472">Membrane</keyword>
<evidence type="ECO:0000256" key="15">
    <source>
        <dbReference type="ARBA" id="ARBA00023228"/>
    </source>
</evidence>